<dbReference type="InterPro" id="IPR009003">
    <property type="entry name" value="Peptidase_S1_PA"/>
</dbReference>
<comment type="caution">
    <text evidence="3">The sequence shown here is derived from an EMBL/GenBank/DDBJ whole genome shotgun (WGS) entry which is preliminary data.</text>
</comment>
<evidence type="ECO:0000259" key="2">
    <source>
        <dbReference type="PROSITE" id="PS50240"/>
    </source>
</evidence>
<feature type="domain" description="Peptidase S1" evidence="2">
    <location>
        <begin position="107"/>
        <end position="312"/>
    </location>
</feature>
<dbReference type="PANTHER" id="PTHR24260:SF136">
    <property type="entry name" value="GH08193P-RELATED"/>
    <property type="match status" value="1"/>
</dbReference>
<gene>
    <name evidence="3" type="ORF">PV327_006661</name>
</gene>
<dbReference type="PANTHER" id="PTHR24260">
    <property type="match status" value="1"/>
</dbReference>
<sequence>MLCIPLCIFILINLVFGDNLNLYSRDNENNLACPDSKICIPVDYCSDMMVLINDATLPIHQFRQAICGYIGKNPKVCCSYLKQLGNIIPNNNPYFSVESSQDCGKSLVKSSVPTMGSYPFLVRIGFINLNDGNLKYSCTGTIINERTILTTATCALATAHNYKLHSVLVGEFDSAENPDCNELFCAHCALTAQPICYSDDKYIVVGSTPILVGWGKLSGNKDSTEQHAFFMKILNSQDCREFIDRGLSVELCTIGREKPCSGFSGSPLIHYNGHRYSVIGLLSYGSSCNSNNNPLSVFVNIQKYTVWIRENS</sequence>
<dbReference type="EMBL" id="JAQQBR010001833">
    <property type="protein sequence ID" value="KAK0162934.1"/>
    <property type="molecule type" value="Genomic_DNA"/>
</dbReference>
<dbReference type="InterPro" id="IPR038565">
    <property type="entry name" value="CLIP_sf"/>
</dbReference>
<dbReference type="Gene3D" id="2.40.10.10">
    <property type="entry name" value="Trypsin-like serine proteases"/>
    <property type="match status" value="2"/>
</dbReference>
<dbReference type="InterPro" id="IPR051333">
    <property type="entry name" value="CLIP_Serine_Protease"/>
</dbReference>
<accession>A0AA39F4W5</accession>
<keyword evidence="4" id="KW-1185">Reference proteome</keyword>
<dbReference type="AlphaFoldDB" id="A0AA39F4W5"/>
<reference evidence="3" key="1">
    <citation type="journal article" date="2023" name="bioRxiv">
        <title>Scaffold-level genome assemblies of two parasitoid biocontrol wasps reveal the parthenogenesis mechanism and an associated novel virus.</title>
        <authorList>
            <person name="Inwood S."/>
            <person name="Skelly J."/>
            <person name="Guhlin J."/>
            <person name="Harrop T."/>
            <person name="Goldson S."/>
            <person name="Dearden P."/>
        </authorList>
    </citation>
    <scope>NUCLEOTIDE SEQUENCE</scope>
    <source>
        <strain evidence="3">Lincoln</strain>
        <tissue evidence="3">Whole body</tissue>
    </source>
</reference>
<organism evidence="3 4">
    <name type="scientific">Microctonus hyperodae</name>
    <name type="common">Parasitoid wasp</name>
    <dbReference type="NCBI Taxonomy" id="165561"/>
    <lineage>
        <taxon>Eukaryota</taxon>
        <taxon>Metazoa</taxon>
        <taxon>Ecdysozoa</taxon>
        <taxon>Arthropoda</taxon>
        <taxon>Hexapoda</taxon>
        <taxon>Insecta</taxon>
        <taxon>Pterygota</taxon>
        <taxon>Neoptera</taxon>
        <taxon>Endopterygota</taxon>
        <taxon>Hymenoptera</taxon>
        <taxon>Apocrita</taxon>
        <taxon>Ichneumonoidea</taxon>
        <taxon>Braconidae</taxon>
        <taxon>Euphorinae</taxon>
        <taxon>Microctonus</taxon>
    </lineage>
</organism>
<dbReference type="GO" id="GO:0006508">
    <property type="term" value="P:proteolysis"/>
    <property type="evidence" value="ECO:0007669"/>
    <property type="project" value="InterPro"/>
</dbReference>
<dbReference type="Pfam" id="PF00089">
    <property type="entry name" value="Trypsin"/>
    <property type="match status" value="2"/>
</dbReference>
<proteinExistence type="predicted"/>
<dbReference type="SUPFAM" id="SSF50494">
    <property type="entry name" value="Trypsin-like serine proteases"/>
    <property type="match status" value="1"/>
</dbReference>
<keyword evidence="1" id="KW-0732">Signal</keyword>
<dbReference type="InterPro" id="IPR001254">
    <property type="entry name" value="Trypsin_dom"/>
</dbReference>
<evidence type="ECO:0000313" key="3">
    <source>
        <dbReference type="EMBL" id="KAK0162934.1"/>
    </source>
</evidence>
<dbReference type="Proteomes" id="UP001168972">
    <property type="component" value="Unassembled WGS sequence"/>
</dbReference>
<feature type="signal peptide" evidence="1">
    <location>
        <begin position="1"/>
        <end position="17"/>
    </location>
</feature>
<dbReference type="GO" id="GO:0004252">
    <property type="term" value="F:serine-type endopeptidase activity"/>
    <property type="evidence" value="ECO:0007669"/>
    <property type="project" value="InterPro"/>
</dbReference>
<evidence type="ECO:0000313" key="4">
    <source>
        <dbReference type="Proteomes" id="UP001168972"/>
    </source>
</evidence>
<dbReference type="InterPro" id="IPR043504">
    <property type="entry name" value="Peptidase_S1_PA_chymotrypsin"/>
</dbReference>
<name>A0AA39F4W5_MICHY</name>
<evidence type="ECO:0000256" key="1">
    <source>
        <dbReference type="SAM" id="SignalP"/>
    </source>
</evidence>
<protein>
    <recommendedName>
        <fullName evidence="2">Peptidase S1 domain-containing protein</fullName>
    </recommendedName>
</protein>
<dbReference type="Gene3D" id="3.30.1640.30">
    <property type="match status" value="1"/>
</dbReference>
<reference evidence="3" key="2">
    <citation type="submission" date="2023-03" db="EMBL/GenBank/DDBJ databases">
        <authorList>
            <person name="Inwood S.N."/>
            <person name="Skelly J.G."/>
            <person name="Guhlin J."/>
            <person name="Harrop T.W.R."/>
            <person name="Goldson S.G."/>
            <person name="Dearden P.K."/>
        </authorList>
    </citation>
    <scope>NUCLEOTIDE SEQUENCE</scope>
    <source>
        <strain evidence="3">Lincoln</strain>
        <tissue evidence="3">Whole body</tissue>
    </source>
</reference>
<dbReference type="PROSITE" id="PS50240">
    <property type="entry name" value="TRYPSIN_DOM"/>
    <property type="match status" value="1"/>
</dbReference>
<dbReference type="SMART" id="SM00020">
    <property type="entry name" value="Tryp_SPc"/>
    <property type="match status" value="1"/>
</dbReference>
<feature type="chain" id="PRO_5041440367" description="Peptidase S1 domain-containing protein" evidence="1">
    <location>
        <begin position="18"/>
        <end position="312"/>
    </location>
</feature>